<dbReference type="AlphaFoldDB" id="A0A5R9K7G5"/>
<proteinExistence type="predicted"/>
<evidence type="ECO:0000256" key="1">
    <source>
        <dbReference type="SAM" id="Phobius"/>
    </source>
</evidence>
<keyword evidence="1" id="KW-0472">Membrane</keyword>
<dbReference type="EMBL" id="VCEI01000029">
    <property type="protein sequence ID" value="TLU89815.1"/>
    <property type="molecule type" value="Genomic_DNA"/>
</dbReference>
<keyword evidence="1" id="KW-1133">Transmembrane helix</keyword>
<feature type="transmembrane region" description="Helical" evidence="1">
    <location>
        <begin position="69"/>
        <end position="93"/>
    </location>
</feature>
<sequence>MFWFKAGVIINSIGIFLVIANAVYDTLTLNEKYNNHNGVLNFIGLVLIIVITTAFSLKLTGKLLTANIILWIPAAPLLLFLTFTTLYMMVIAFSKNKNWH</sequence>
<name>A0A5R9K7G5_9BACT</name>
<protein>
    <submittedName>
        <fullName evidence="2">Uncharacterized protein</fullName>
    </submittedName>
</protein>
<keyword evidence="1" id="KW-0812">Transmembrane</keyword>
<comment type="caution">
    <text evidence="2">The sequence shown here is derived from an EMBL/GenBank/DDBJ whole genome shotgun (WGS) entry which is preliminary data.</text>
</comment>
<reference evidence="2 3" key="1">
    <citation type="submission" date="2019-05" db="EMBL/GenBank/DDBJ databases">
        <authorList>
            <person name="Qu J.-H."/>
        </authorList>
    </citation>
    <scope>NUCLEOTIDE SEQUENCE [LARGE SCALE GENOMIC DNA]</scope>
    <source>
        <strain evidence="2 3">Z12</strain>
    </source>
</reference>
<feature type="transmembrane region" description="Helical" evidence="1">
    <location>
        <begin position="6"/>
        <end position="27"/>
    </location>
</feature>
<dbReference type="RefSeq" id="WP_138283168.1">
    <property type="nucleotide sequence ID" value="NZ_BMGE01000006.1"/>
</dbReference>
<keyword evidence="3" id="KW-1185">Reference proteome</keyword>
<dbReference type="Proteomes" id="UP000309788">
    <property type="component" value="Unassembled WGS sequence"/>
</dbReference>
<organism evidence="2 3">
    <name type="scientific">Dyadobacter sediminis</name>
    <dbReference type="NCBI Taxonomy" id="1493691"/>
    <lineage>
        <taxon>Bacteria</taxon>
        <taxon>Pseudomonadati</taxon>
        <taxon>Bacteroidota</taxon>
        <taxon>Cytophagia</taxon>
        <taxon>Cytophagales</taxon>
        <taxon>Spirosomataceae</taxon>
        <taxon>Dyadobacter</taxon>
    </lineage>
</organism>
<evidence type="ECO:0000313" key="2">
    <source>
        <dbReference type="EMBL" id="TLU89815.1"/>
    </source>
</evidence>
<accession>A0A5R9K7G5</accession>
<feature type="transmembrane region" description="Helical" evidence="1">
    <location>
        <begin position="39"/>
        <end position="57"/>
    </location>
</feature>
<gene>
    <name evidence="2" type="ORF">FEM55_19970</name>
</gene>
<evidence type="ECO:0000313" key="3">
    <source>
        <dbReference type="Proteomes" id="UP000309788"/>
    </source>
</evidence>